<evidence type="ECO:0000313" key="2">
    <source>
        <dbReference type="Proteomes" id="UP001295684"/>
    </source>
</evidence>
<gene>
    <name evidence="1" type="ORF">ECRASSUSDP1_LOCUS18417</name>
</gene>
<sequence length="69" mass="7419">MVSTVCRCNITITYVANEAGHFDCARASLGDLASTCRSSFCFSALRFPGLSMSFDLLSPVQLLSIFSTS</sequence>
<dbReference type="EMBL" id="CAMPGE010018637">
    <property type="protein sequence ID" value="CAI2377036.1"/>
    <property type="molecule type" value="Genomic_DNA"/>
</dbReference>
<organism evidence="1 2">
    <name type="scientific">Euplotes crassus</name>
    <dbReference type="NCBI Taxonomy" id="5936"/>
    <lineage>
        <taxon>Eukaryota</taxon>
        <taxon>Sar</taxon>
        <taxon>Alveolata</taxon>
        <taxon>Ciliophora</taxon>
        <taxon>Intramacronucleata</taxon>
        <taxon>Spirotrichea</taxon>
        <taxon>Hypotrichia</taxon>
        <taxon>Euplotida</taxon>
        <taxon>Euplotidae</taxon>
        <taxon>Moneuplotes</taxon>
    </lineage>
</organism>
<reference evidence="1" key="1">
    <citation type="submission" date="2023-07" db="EMBL/GenBank/DDBJ databases">
        <authorList>
            <consortium name="AG Swart"/>
            <person name="Singh M."/>
            <person name="Singh A."/>
            <person name="Seah K."/>
            <person name="Emmerich C."/>
        </authorList>
    </citation>
    <scope>NUCLEOTIDE SEQUENCE</scope>
    <source>
        <strain evidence="1">DP1</strain>
    </source>
</reference>
<dbReference type="Proteomes" id="UP001295684">
    <property type="component" value="Unassembled WGS sequence"/>
</dbReference>
<proteinExistence type="predicted"/>
<name>A0AAD1XQ97_EUPCR</name>
<protein>
    <submittedName>
        <fullName evidence="1">Uncharacterized protein</fullName>
    </submittedName>
</protein>
<evidence type="ECO:0000313" key="1">
    <source>
        <dbReference type="EMBL" id="CAI2377036.1"/>
    </source>
</evidence>
<keyword evidence="2" id="KW-1185">Reference proteome</keyword>
<dbReference type="AlphaFoldDB" id="A0AAD1XQ97"/>
<comment type="caution">
    <text evidence="1">The sequence shown here is derived from an EMBL/GenBank/DDBJ whole genome shotgun (WGS) entry which is preliminary data.</text>
</comment>
<accession>A0AAD1XQ97</accession>